<dbReference type="AlphaFoldDB" id="A0A4Y1YIL5"/>
<gene>
    <name evidence="1" type="ORF">Nstercoris_00168</name>
</gene>
<evidence type="ECO:0000313" key="2">
    <source>
        <dbReference type="Proteomes" id="UP000316473"/>
    </source>
</evidence>
<sequence length="152" mass="17132">MSMLNLNNYLTSLSNTPDHNQLFTQANHLVKVQRQLQGIIPAQFRNSYTVGKYTDHGQLMIYVNNGAVATRLRNSAQSIQQKMNQAGIHVDSIKFSIQPQLVLLQKNDRHITKRPLSPVAIENLDQLSSALPSHSLLRASLQTLLANSYKRK</sequence>
<protein>
    <recommendedName>
        <fullName evidence="3">DUF721 domain-containing protein</fullName>
    </recommendedName>
</protein>
<dbReference type="InterPro" id="IPR007922">
    <property type="entry name" value="DciA-like"/>
</dbReference>
<dbReference type="Pfam" id="PF05258">
    <property type="entry name" value="DciA"/>
    <property type="match status" value="1"/>
</dbReference>
<evidence type="ECO:0008006" key="3">
    <source>
        <dbReference type="Google" id="ProtNLM"/>
    </source>
</evidence>
<reference evidence="1 2" key="1">
    <citation type="submission" date="2019-06" db="EMBL/GenBank/DDBJ databases">
        <title>Nitrosomonas stercoris KYUHI-S whole genome shotgun sequence.</title>
        <authorList>
            <person name="Nakagawa T."/>
            <person name="Tsuchiya Y."/>
            <person name="Takahashi R."/>
        </authorList>
    </citation>
    <scope>NUCLEOTIDE SEQUENCE [LARGE SCALE GENOMIC DNA]</scope>
    <source>
        <strain evidence="1 2">KYUHI-S</strain>
    </source>
</reference>
<dbReference type="KEGG" id="nst:Nstercoris_00168"/>
<proteinExistence type="predicted"/>
<dbReference type="EMBL" id="AP019755">
    <property type="protein sequence ID" value="BBL33940.1"/>
    <property type="molecule type" value="Genomic_DNA"/>
</dbReference>
<evidence type="ECO:0000313" key="1">
    <source>
        <dbReference type="EMBL" id="BBL33940.1"/>
    </source>
</evidence>
<organism evidence="1 2">
    <name type="scientific">Nitrosomonas stercoris</name>
    <dbReference type="NCBI Taxonomy" id="1444684"/>
    <lineage>
        <taxon>Bacteria</taxon>
        <taxon>Pseudomonadati</taxon>
        <taxon>Pseudomonadota</taxon>
        <taxon>Betaproteobacteria</taxon>
        <taxon>Nitrosomonadales</taxon>
        <taxon>Nitrosomonadaceae</taxon>
        <taxon>Nitrosomonas</taxon>
    </lineage>
</organism>
<dbReference type="Proteomes" id="UP000316473">
    <property type="component" value="Chromosome"/>
</dbReference>
<name>A0A4Y1YIL5_9PROT</name>
<keyword evidence="2" id="KW-1185">Reference proteome</keyword>
<accession>A0A4Y1YIL5</accession>